<organism evidence="5 6">
    <name type="scientific">Truepera radiovictrix (strain DSM 17093 / CIP 108686 / LMG 22925 / RQ-24)</name>
    <dbReference type="NCBI Taxonomy" id="649638"/>
    <lineage>
        <taxon>Bacteria</taxon>
        <taxon>Thermotogati</taxon>
        <taxon>Deinococcota</taxon>
        <taxon>Deinococci</taxon>
        <taxon>Trueperales</taxon>
        <taxon>Trueperaceae</taxon>
        <taxon>Truepera</taxon>
    </lineage>
</organism>
<dbReference type="SUPFAM" id="SSF69572">
    <property type="entry name" value="Activating enzymes of the ubiquitin-like proteins"/>
    <property type="match status" value="1"/>
</dbReference>
<dbReference type="InterPro" id="IPR035985">
    <property type="entry name" value="Ubiquitin-activating_enz"/>
</dbReference>
<evidence type="ECO:0000256" key="1">
    <source>
        <dbReference type="ARBA" id="ARBA00022679"/>
    </source>
</evidence>
<gene>
    <name evidence="5" type="ordered locus">Trad_2840</name>
</gene>
<reference evidence="5 6" key="2">
    <citation type="journal article" date="2011" name="Stand. Genomic Sci.">
        <title>Complete genome sequence of Truepera radiovictrix type strain (RQ-24).</title>
        <authorList>
            <person name="Ivanova N."/>
            <person name="Rohde C."/>
            <person name="Munk C."/>
            <person name="Nolan M."/>
            <person name="Lucas S."/>
            <person name="Del Rio T.G."/>
            <person name="Tice H."/>
            <person name="Deshpande S."/>
            <person name="Cheng J.F."/>
            <person name="Tapia R."/>
            <person name="Han C."/>
            <person name="Goodwin L."/>
            <person name="Pitluck S."/>
            <person name="Liolios K."/>
            <person name="Mavromatis K."/>
            <person name="Mikhailova N."/>
            <person name="Pati A."/>
            <person name="Chen A."/>
            <person name="Palaniappan K."/>
            <person name="Land M."/>
            <person name="Hauser L."/>
            <person name="Chang Y.J."/>
            <person name="Jeffries C.D."/>
            <person name="Brambilla E."/>
            <person name="Rohde M."/>
            <person name="Goker M."/>
            <person name="Tindall B.J."/>
            <person name="Woyke T."/>
            <person name="Bristow J."/>
            <person name="Eisen J.A."/>
            <person name="Markowitz V."/>
            <person name="Hugenholtz P."/>
            <person name="Kyrpides N.C."/>
            <person name="Klenk H.P."/>
            <person name="Lapidus A."/>
        </authorList>
    </citation>
    <scope>NUCLEOTIDE SEQUENCE [LARGE SCALE GENOMIC DNA]</scope>
    <source>
        <strain evidence="6">DSM 17093 / CIP 108686 / LMG 22925 / RQ-24</strain>
    </source>
</reference>
<evidence type="ECO:0000313" key="6">
    <source>
        <dbReference type="Proteomes" id="UP000000379"/>
    </source>
</evidence>
<dbReference type="GO" id="GO:0016779">
    <property type="term" value="F:nucleotidyltransferase activity"/>
    <property type="evidence" value="ECO:0007669"/>
    <property type="project" value="TreeGrafter"/>
</dbReference>
<dbReference type="eggNOG" id="COG0476">
    <property type="taxonomic scope" value="Bacteria"/>
</dbReference>
<evidence type="ECO:0000256" key="3">
    <source>
        <dbReference type="ARBA" id="ARBA00022840"/>
    </source>
</evidence>
<dbReference type="Gene3D" id="3.40.50.720">
    <property type="entry name" value="NAD(P)-binding Rossmann-like Domain"/>
    <property type="match status" value="1"/>
</dbReference>
<dbReference type="FunFam" id="3.40.50.720:FF:000033">
    <property type="entry name" value="Adenylyltransferase and sulfurtransferase MOCS3"/>
    <property type="match status" value="1"/>
</dbReference>
<dbReference type="AlphaFoldDB" id="D7CVM9"/>
<dbReference type="InterPro" id="IPR000594">
    <property type="entry name" value="ThiF_NAD_FAD-bd"/>
</dbReference>
<dbReference type="Proteomes" id="UP000000379">
    <property type="component" value="Chromosome"/>
</dbReference>
<keyword evidence="6" id="KW-1185">Reference proteome</keyword>
<dbReference type="HOGENOM" id="CLU_013325_10_0_0"/>
<feature type="domain" description="THIF-type NAD/FAD binding fold" evidence="4">
    <location>
        <begin position="21"/>
        <end position="257"/>
    </location>
</feature>
<dbReference type="PANTHER" id="PTHR10953">
    <property type="entry name" value="UBIQUITIN-ACTIVATING ENZYME E1"/>
    <property type="match status" value="1"/>
</dbReference>
<evidence type="ECO:0000259" key="4">
    <source>
        <dbReference type="Pfam" id="PF00899"/>
    </source>
</evidence>
<keyword evidence="3" id="KW-0067">ATP-binding</keyword>
<name>D7CVM9_TRURR</name>
<dbReference type="GO" id="GO:0005829">
    <property type="term" value="C:cytosol"/>
    <property type="evidence" value="ECO:0007669"/>
    <property type="project" value="TreeGrafter"/>
</dbReference>
<dbReference type="EMBL" id="CP002049">
    <property type="protein sequence ID" value="ADI15940.1"/>
    <property type="molecule type" value="Genomic_DNA"/>
</dbReference>
<dbReference type="PANTHER" id="PTHR10953:SF102">
    <property type="entry name" value="ADENYLYLTRANSFERASE AND SULFURTRANSFERASE MOCS3"/>
    <property type="match status" value="1"/>
</dbReference>
<dbReference type="InterPro" id="IPR045886">
    <property type="entry name" value="ThiF/MoeB/HesA"/>
</dbReference>
<dbReference type="GO" id="GO:0004792">
    <property type="term" value="F:thiosulfate-cyanide sulfurtransferase activity"/>
    <property type="evidence" value="ECO:0007669"/>
    <property type="project" value="TreeGrafter"/>
</dbReference>
<dbReference type="GO" id="GO:0005524">
    <property type="term" value="F:ATP binding"/>
    <property type="evidence" value="ECO:0007669"/>
    <property type="project" value="UniProtKB-KW"/>
</dbReference>
<dbReference type="NCBIfam" id="NF004281">
    <property type="entry name" value="PRK05690.1"/>
    <property type="match status" value="1"/>
</dbReference>
<evidence type="ECO:0000256" key="2">
    <source>
        <dbReference type="ARBA" id="ARBA00022741"/>
    </source>
</evidence>
<dbReference type="CDD" id="cd00757">
    <property type="entry name" value="ThiF_MoeB_HesA_family"/>
    <property type="match status" value="1"/>
</dbReference>
<keyword evidence="2" id="KW-0547">Nucleotide-binding</keyword>
<dbReference type="STRING" id="649638.Trad_2840"/>
<dbReference type="GO" id="GO:0008146">
    <property type="term" value="F:sulfotransferase activity"/>
    <property type="evidence" value="ECO:0007669"/>
    <property type="project" value="TreeGrafter"/>
</dbReference>
<keyword evidence="1" id="KW-0808">Transferase</keyword>
<reference evidence="6" key="1">
    <citation type="submission" date="2010-05" db="EMBL/GenBank/DDBJ databases">
        <title>The complete genome of Truepera radiovictris DSM 17093.</title>
        <authorList>
            <consortium name="US DOE Joint Genome Institute (JGI-PGF)"/>
            <person name="Lucas S."/>
            <person name="Copeland A."/>
            <person name="Lapidus A."/>
            <person name="Glavina del Rio T."/>
            <person name="Dalin E."/>
            <person name="Tice H."/>
            <person name="Bruce D."/>
            <person name="Goodwin L."/>
            <person name="Pitluck S."/>
            <person name="Kyrpides N."/>
            <person name="Mavromatis K."/>
            <person name="Ovchinnikova G."/>
            <person name="Munk A.C."/>
            <person name="Detter J.C."/>
            <person name="Han C."/>
            <person name="Tapia R."/>
            <person name="Land M."/>
            <person name="Hauser L."/>
            <person name="Markowitz V."/>
            <person name="Cheng J.-F."/>
            <person name="Hugenholtz P."/>
            <person name="Woyke T."/>
            <person name="Wu D."/>
            <person name="Tindall B."/>
            <person name="Pomrenke H.G."/>
            <person name="Brambilla E."/>
            <person name="Klenk H.-P."/>
            <person name="Eisen J.A."/>
        </authorList>
    </citation>
    <scope>NUCLEOTIDE SEQUENCE [LARGE SCALE GENOMIC DNA]</scope>
    <source>
        <strain evidence="6">DSM 17093 / CIP 108686 / LMG 22925 / RQ-24</strain>
    </source>
</reference>
<dbReference type="Pfam" id="PF00899">
    <property type="entry name" value="ThiF"/>
    <property type="match status" value="1"/>
</dbReference>
<dbReference type="GO" id="GO:0008641">
    <property type="term" value="F:ubiquitin-like modifier activating enzyme activity"/>
    <property type="evidence" value="ECO:0007669"/>
    <property type="project" value="InterPro"/>
</dbReference>
<dbReference type="KEGG" id="tra:Trad_2840"/>
<protein>
    <submittedName>
        <fullName evidence="5">UBA/THIF-type NAD/FAD binding protein</fullName>
    </submittedName>
</protein>
<accession>D7CVM9</accession>
<evidence type="ECO:0000313" key="5">
    <source>
        <dbReference type="EMBL" id="ADI15940.1"/>
    </source>
</evidence>
<proteinExistence type="predicted"/>
<sequence length="265" mass="27524">MKGVTGYAGGVTFSREQLDRYSRQLLLPGVGAAGQRKLLEAKVLVVGAGGLGSPALLYLAAAGVGTLGIVDDDAVALSNLQRQVLYTTRDLGEPKVSAAARRLRELNSDVRLEPHPVRLTEGNAGALVAPYDLVLDGSDNLETRYRLSDACVGLGKPLLYGALSQFEGQLSLLHAPTPAGPGPCYRCLYPEAPPGGAPSCAAAGVFGALPGTIGSLMAVEAIKYLVGLGASLAGTLLHYDALDSSFRRVRLARDPHCASCGDGRR</sequence>